<dbReference type="eggNOG" id="ENOG50337HU">
    <property type="taxonomic scope" value="Bacteria"/>
</dbReference>
<keyword evidence="2" id="KW-1185">Reference proteome</keyword>
<dbReference type="RefSeq" id="WP_044040073.1">
    <property type="nucleotide sequence ID" value="NZ_HG917869.1"/>
</dbReference>
<dbReference type="OrthoDB" id="1952652at2"/>
<organism evidence="1 2">
    <name type="scientific">Clostridium bornimense</name>
    <dbReference type="NCBI Taxonomy" id="1216932"/>
    <lineage>
        <taxon>Bacteria</taxon>
        <taxon>Bacillati</taxon>
        <taxon>Bacillota</taxon>
        <taxon>Clostridia</taxon>
        <taxon>Eubacteriales</taxon>
        <taxon>Clostridiaceae</taxon>
        <taxon>Clostridium</taxon>
    </lineage>
</organism>
<dbReference type="EMBL" id="HG917869">
    <property type="protein sequence ID" value="CDM69877.1"/>
    <property type="molecule type" value="Genomic_DNA"/>
</dbReference>
<dbReference type="HOGENOM" id="CLU_133679_0_0_9"/>
<sequence>MNVLSLEELKDKGAIYIKDILFGFDNYKSEILTLSEQEAEEFFKEMWIDSGKKNCYVDFYYFTLNDEARKIVEKELTKEEIVFIQGIKPEETDKIYFEFDQALLKIVVKLNAREILFSTFYFINNKSTWWGNYNKEYVKFS</sequence>
<protein>
    <submittedName>
        <fullName evidence="1">Uncharacterized protein</fullName>
    </submittedName>
</protein>
<dbReference type="KEGG" id="clt:CM240_2760"/>
<dbReference type="PATRIC" id="fig|1216932.3.peg.2723"/>
<gene>
    <name evidence="1" type="ORF">CM240_2760</name>
</gene>
<evidence type="ECO:0000313" key="1">
    <source>
        <dbReference type="EMBL" id="CDM69877.1"/>
    </source>
</evidence>
<evidence type="ECO:0000313" key="2">
    <source>
        <dbReference type="Proteomes" id="UP000019426"/>
    </source>
</evidence>
<dbReference type="STRING" id="1216932.CM240_2760"/>
<dbReference type="AlphaFoldDB" id="W6S686"/>
<reference evidence="1 2" key="1">
    <citation type="submission" date="2013-11" db="EMBL/GenBank/DDBJ databases">
        <title>Complete genome sequence of Clostridum sp. M2/40.</title>
        <authorList>
            <person name="Wibberg D."/>
            <person name="Puehler A."/>
            <person name="Schlueter A."/>
        </authorList>
    </citation>
    <scope>NUCLEOTIDE SEQUENCE [LARGE SCALE GENOMIC DNA]</scope>
    <source>
        <strain evidence="2">M2/40</strain>
    </source>
</reference>
<name>W6S686_9CLOT</name>
<dbReference type="Proteomes" id="UP000019426">
    <property type="component" value="Chromosome M2/40_rep2"/>
</dbReference>
<accession>W6S686</accession>
<proteinExistence type="predicted"/>